<keyword evidence="2" id="KW-1185">Reference proteome</keyword>
<evidence type="ECO:0000313" key="2">
    <source>
        <dbReference type="Proteomes" id="UP000269396"/>
    </source>
</evidence>
<reference evidence="1 2" key="1">
    <citation type="submission" date="2018-11" db="EMBL/GenBank/DDBJ databases">
        <authorList>
            <consortium name="Pathogen Informatics"/>
        </authorList>
    </citation>
    <scope>NUCLEOTIDE SEQUENCE [LARGE SCALE GENOMIC DNA]</scope>
    <source>
        <strain>Denwood</strain>
        <strain evidence="2">Zambia</strain>
    </source>
</reference>
<gene>
    <name evidence="1" type="ORF">SMTD_LOCUS20946</name>
</gene>
<organism evidence="1 2">
    <name type="scientific">Schistosoma mattheei</name>
    <dbReference type="NCBI Taxonomy" id="31246"/>
    <lineage>
        <taxon>Eukaryota</taxon>
        <taxon>Metazoa</taxon>
        <taxon>Spiralia</taxon>
        <taxon>Lophotrochozoa</taxon>
        <taxon>Platyhelminthes</taxon>
        <taxon>Trematoda</taxon>
        <taxon>Digenea</taxon>
        <taxon>Strigeidida</taxon>
        <taxon>Schistosomatoidea</taxon>
        <taxon>Schistosomatidae</taxon>
        <taxon>Schistosoma</taxon>
    </lineage>
</organism>
<dbReference type="Proteomes" id="UP000269396">
    <property type="component" value="Unassembled WGS sequence"/>
</dbReference>
<dbReference type="STRING" id="31246.A0A183Q2W0"/>
<dbReference type="AlphaFoldDB" id="A0A183Q2W0"/>
<dbReference type="EMBL" id="UZAL01045792">
    <property type="protein sequence ID" value="VDP83731.1"/>
    <property type="molecule type" value="Genomic_DNA"/>
</dbReference>
<accession>A0A183Q2W0</accession>
<name>A0A183Q2W0_9TREM</name>
<evidence type="ECO:0000313" key="1">
    <source>
        <dbReference type="EMBL" id="VDP83731.1"/>
    </source>
</evidence>
<proteinExistence type="predicted"/>
<protein>
    <submittedName>
        <fullName evidence="1">Uncharacterized protein</fullName>
    </submittedName>
</protein>
<sequence length="168" mass="18315">MVIMNSSTTTTTPISSDLFLILAQLFIYDYSIIGDHAILKLSTIRDHIQRLFNNCTQSSIDIYGNNDNSSNKFSTTSPSIIELYITVHSTIPTELSSKEEINTVKECTLLKGSEGPASKPIHLTACLLIMAAGSLETAYKVFGPNLATKLGIVSLLVDILNDNVFLSL</sequence>